<reference evidence="1" key="1">
    <citation type="submission" date="2022-06" db="EMBL/GenBank/DDBJ databases">
        <title>Uncovering the hologenomic basis of an extraordinary plant invasion.</title>
        <authorList>
            <person name="Bieker V.C."/>
            <person name="Martin M.D."/>
            <person name="Gilbert T."/>
            <person name="Hodgins K."/>
            <person name="Battlay P."/>
            <person name="Petersen B."/>
            <person name="Wilson J."/>
        </authorList>
    </citation>
    <scope>NUCLEOTIDE SEQUENCE</scope>
    <source>
        <strain evidence="1">AA19_3_7</strain>
        <tissue evidence="1">Leaf</tissue>
    </source>
</reference>
<organism evidence="1 2">
    <name type="scientific">Ambrosia artemisiifolia</name>
    <name type="common">Common ragweed</name>
    <dbReference type="NCBI Taxonomy" id="4212"/>
    <lineage>
        <taxon>Eukaryota</taxon>
        <taxon>Viridiplantae</taxon>
        <taxon>Streptophyta</taxon>
        <taxon>Embryophyta</taxon>
        <taxon>Tracheophyta</taxon>
        <taxon>Spermatophyta</taxon>
        <taxon>Magnoliopsida</taxon>
        <taxon>eudicotyledons</taxon>
        <taxon>Gunneridae</taxon>
        <taxon>Pentapetalae</taxon>
        <taxon>asterids</taxon>
        <taxon>campanulids</taxon>
        <taxon>Asterales</taxon>
        <taxon>Asteraceae</taxon>
        <taxon>Asteroideae</taxon>
        <taxon>Heliantheae alliance</taxon>
        <taxon>Heliantheae</taxon>
        <taxon>Ambrosia</taxon>
    </lineage>
</organism>
<evidence type="ECO:0000313" key="1">
    <source>
        <dbReference type="EMBL" id="KAI7756433.1"/>
    </source>
</evidence>
<feature type="non-terminal residue" evidence="1">
    <location>
        <position position="1"/>
    </location>
</feature>
<keyword evidence="2" id="KW-1185">Reference proteome</keyword>
<name>A0AAD5GYP3_AMBAR</name>
<evidence type="ECO:0000313" key="2">
    <source>
        <dbReference type="Proteomes" id="UP001206925"/>
    </source>
</evidence>
<sequence length="95" mass="10773">TLDVNDQAFVGKANCVLSEIPLKIYSHVYDVDTKYHNLSTKDNPLVMVCVDFNSHDNYTLTDIMNTASKKIMVHVAADRLGAMWHTMPHHPDCKK</sequence>
<dbReference type="Proteomes" id="UP001206925">
    <property type="component" value="Unassembled WGS sequence"/>
</dbReference>
<gene>
    <name evidence="1" type="ORF">M8C21_008498</name>
</gene>
<comment type="caution">
    <text evidence="1">The sequence shown here is derived from an EMBL/GenBank/DDBJ whole genome shotgun (WGS) entry which is preliminary data.</text>
</comment>
<accession>A0AAD5GYP3</accession>
<proteinExistence type="predicted"/>
<protein>
    <submittedName>
        <fullName evidence="1">Uncharacterized protein</fullName>
    </submittedName>
</protein>
<dbReference type="EMBL" id="JAMZMK010000392">
    <property type="protein sequence ID" value="KAI7756433.1"/>
    <property type="molecule type" value="Genomic_DNA"/>
</dbReference>
<dbReference type="AlphaFoldDB" id="A0AAD5GYP3"/>